<evidence type="ECO:0000259" key="1">
    <source>
        <dbReference type="Pfam" id="PF20700"/>
    </source>
</evidence>
<accession>A0A8B6FK80</accession>
<sequence length="299" mass="34060">MLRRYVRVTSLWPDFAMLKPATFRRDNGKFDGKYVTSRKMNLFPKIQDEEMEQNFVNEWENSRVDDLQNDNQELDWRQGPYVDAGMGPVQTVNFITALNLPAVSITTLKSREREIGKTLEEYAKWSCQKALEKEIALSKIPETTANIGGDEETEVDGQDVIQLCGAWQKRGSGRCYNSLTGHATLLGETTGKCVNFGLKYGDCRKCDRVDEKGDGHDCRINHQGSAKSMESELPVQMVKEIQKTGCEVSSITMDDDSTTIARLRKEVNAEIMKFSDRNHVRKKVSRDLIGLQEKHRNVR</sequence>
<evidence type="ECO:0000313" key="3">
    <source>
        <dbReference type="Proteomes" id="UP000596742"/>
    </source>
</evidence>
<dbReference type="InterPro" id="IPR049012">
    <property type="entry name" value="Mutator_transp_dom"/>
</dbReference>
<evidence type="ECO:0000313" key="2">
    <source>
        <dbReference type="EMBL" id="VDI50092.1"/>
    </source>
</evidence>
<protein>
    <recommendedName>
        <fullName evidence="1">Mutator-like transposase domain-containing protein</fullName>
    </recommendedName>
</protein>
<reference evidence="2" key="1">
    <citation type="submission" date="2018-11" db="EMBL/GenBank/DDBJ databases">
        <authorList>
            <person name="Alioto T."/>
            <person name="Alioto T."/>
        </authorList>
    </citation>
    <scope>NUCLEOTIDE SEQUENCE</scope>
</reference>
<gene>
    <name evidence="2" type="ORF">MGAL_10B071075</name>
</gene>
<feature type="domain" description="Mutator-like transposase" evidence="1">
    <location>
        <begin position="82"/>
        <end position="293"/>
    </location>
</feature>
<dbReference type="AlphaFoldDB" id="A0A8B6FK80"/>
<proteinExistence type="predicted"/>
<keyword evidence="3" id="KW-1185">Reference proteome</keyword>
<organism evidence="2 3">
    <name type="scientific">Mytilus galloprovincialis</name>
    <name type="common">Mediterranean mussel</name>
    <dbReference type="NCBI Taxonomy" id="29158"/>
    <lineage>
        <taxon>Eukaryota</taxon>
        <taxon>Metazoa</taxon>
        <taxon>Spiralia</taxon>
        <taxon>Lophotrochozoa</taxon>
        <taxon>Mollusca</taxon>
        <taxon>Bivalvia</taxon>
        <taxon>Autobranchia</taxon>
        <taxon>Pteriomorphia</taxon>
        <taxon>Mytilida</taxon>
        <taxon>Mytiloidea</taxon>
        <taxon>Mytilidae</taxon>
        <taxon>Mytilinae</taxon>
        <taxon>Mytilus</taxon>
    </lineage>
</organism>
<dbReference type="Proteomes" id="UP000596742">
    <property type="component" value="Unassembled WGS sequence"/>
</dbReference>
<comment type="caution">
    <text evidence="2">The sequence shown here is derived from an EMBL/GenBank/DDBJ whole genome shotgun (WGS) entry which is preliminary data.</text>
</comment>
<dbReference type="OrthoDB" id="6152639at2759"/>
<dbReference type="Pfam" id="PF20700">
    <property type="entry name" value="Mutator"/>
    <property type="match status" value="1"/>
</dbReference>
<dbReference type="EMBL" id="UYJE01006910">
    <property type="protein sequence ID" value="VDI50092.1"/>
    <property type="molecule type" value="Genomic_DNA"/>
</dbReference>
<name>A0A8B6FK80_MYTGA</name>